<reference evidence="3 4" key="1">
    <citation type="submission" date="2021-01" db="EMBL/GenBank/DDBJ databases">
        <title>Cercospora kikuchii MAFF 305040 whole genome shotgun sequence.</title>
        <authorList>
            <person name="Kashiwa T."/>
            <person name="Suzuki T."/>
        </authorList>
    </citation>
    <scope>NUCLEOTIDE SEQUENCE [LARGE SCALE GENOMIC DNA]</scope>
    <source>
        <strain evidence="3 4">MAFF 305040</strain>
    </source>
</reference>
<evidence type="ECO:0000256" key="1">
    <source>
        <dbReference type="SAM" id="Coils"/>
    </source>
</evidence>
<feature type="region of interest" description="Disordered" evidence="2">
    <location>
        <begin position="452"/>
        <end position="535"/>
    </location>
</feature>
<sequence length="535" mass="60961">MRGHKASKARFMGDTVDPNIRGAHFEFGIVWPDLQGDFLKALGLHFENDNQHAVDSLKQLLIDVLTEVPEYLHHRITVWRRKAGKISRARASELSAKEKQATEPNVLRLALSSDPEAVRLVHDDYYDLSEEERSTITQDHLWARIIHKFHLVFTANSASRNYNNAQLRSDLPSPWHTFRLRSNDFQQFKEKYDTVGDYSGDMTDSDRYWKLLYKLVIFLNRQFKDNAIFQIGEGIEFDGDRISKLEDNSKLGPFQQAFNDFVATSLIAHSNHQEAQPNTHEEQGVDCVDDRRAKDEVQVPECGGHNREIEELREHIEVLQQRCAELPAATDQLGEENNMLCQRHEEVGDEKGGLKQTCKDFRSFQQQSRAGDEALQKMRLTQDRQQLEEDRAALQHDKDSLAQRKQQLEEEHAQRSQQLEEEHAARMELVSTIQAKVDALFAELNFPTPHIARPFPGSEAPSEDDGNVVSSVALTPENFKEEGNSPMRGIKRSASDAGASPIPERLQRTRQSAPSPAPSEEDSKPVLADTCYTTD</sequence>
<evidence type="ECO:0000313" key="3">
    <source>
        <dbReference type="EMBL" id="GIZ44642.1"/>
    </source>
</evidence>
<dbReference type="RefSeq" id="XP_044659129.1">
    <property type="nucleotide sequence ID" value="XM_044803194.1"/>
</dbReference>
<keyword evidence="1" id="KW-0175">Coiled coil</keyword>
<evidence type="ECO:0000256" key="2">
    <source>
        <dbReference type="SAM" id="MobiDB-lite"/>
    </source>
</evidence>
<dbReference type="Proteomes" id="UP000825890">
    <property type="component" value="Unassembled WGS sequence"/>
</dbReference>
<keyword evidence="4" id="KW-1185">Reference proteome</keyword>
<proteinExistence type="predicted"/>
<dbReference type="EMBL" id="BOLY01000004">
    <property type="protein sequence ID" value="GIZ44642.1"/>
    <property type="molecule type" value="Genomic_DNA"/>
</dbReference>
<protein>
    <submittedName>
        <fullName evidence="3">Uncharacterized protein</fullName>
    </submittedName>
</protein>
<name>A0A9P3FHU0_9PEZI</name>
<feature type="coiled-coil region" evidence="1">
    <location>
        <begin position="302"/>
        <end position="329"/>
    </location>
</feature>
<gene>
    <name evidence="3" type="ORF">CKM354_000783400</name>
</gene>
<feature type="region of interest" description="Disordered" evidence="2">
    <location>
        <begin position="397"/>
        <end position="420"/>
    </location>
</feature>
<comment type="caution">
    <text evidence="3">The sequence shown here is derived from an EMBL/GenBank/DDBJ whole genome shotgun (WGS) entry which is preliminary data.</text>
</comment>
<dbReference type="AlphaFoldDB" id="A0A9P3FHU0"/>
<dbReference type="GeneID" id="68293409"/>
<organism evidence="3 4">
    <name type="scientific">Cercospora kikuchii</name>
    <dbReference type="NCBI Taxonomy" id="84275"/>
    <lineage>
        <taxon>Eukaryota</taxon>
        <taxon>Fungi</taxon>
        <taxon>Dikarya</taxon>
        <taxon>Ascomycota</taxon>
        <taxon>Pezizomycotina</taxon>
        <taxon>Dothideomycetes</taxon>
        <taxon>Dothideomycetidae</taxon>
        <taxon>Mycosphaerellales</taxon>
        <taxon>Mycosphaerellaceae</taxon>
        <taxon>Cercospora</taxon>
    </lineage>
</organism>
<accession>A0A9P3FHU0</accession>
<evidence type="ECO:0000313" key="4">
    <source>
        <dbReference type="Proteomes" id="UP000825890"/>
    </source>
</evidence>